<dbReference type="EMBL" id="BSDX01000001">
    <property type="protein sequence ID" value="GLI54241.1"/>
    <property type="molecule type" value="Genomic_DNA"/>
</dbReference>
<dbReference type="PANTHER" id="PTHR44591">
    <property type="entry name" value="STRESS RESPONSE REGULATOR PROTEIN 1"/>
    <property type="match status" value="1"/>
</dbReference>
<dbReference type="InterPro" id="IPR050595">
    <property type="entry name" value="Bact_response_regulator"/>
</dbReference>
<evidence type="ECO:0000259" key="4">
    <source>
        <dbReference type="PROSITE" id="PS50110"/>
    </source>
</evidence>
<dbReference type="AlphaFoldDB" id="A0A9W6LKH2"/>
<dbReference type="CDD" id="cd17574">
    <property type="entry name" value="REC_OmpR"/>
    <property type="match status" value="1"/>
</dbReference>
<gene>
    <name evidence="5" type="ORF">TISLANDTSLP1_19340</name>
</gene>
<keyword evidence="1 3" id="KW-0597">Phosphoprotein</keyword>
<name>A0A9W6LKH2_9BACT</name>
<feature type="domain" description="Response regulatory" evidence="4">
    <location>
        <begin position="3"/>
        <end position="119"/>
    </location>
</feature>
<dbReference type="InterPro" id="IPR011006">
    <property type="entry name" value="CheY-like_superfamily"/>
</dbReference>
<dbReference type="PROSITE" id="PS50110">
    <property type="entry name" value="RESPONSE_REGULATORY"/>
    <property type="match status" value="1"/>
</dbReference>
<evidence type="ECO:0000313" key="5">
    <source>
        <dbReference type="EMBL" id="GLI54241.1"/>
    </source>
</evidence>
<evidence type="ECO:0000256" key="2">
    <source>
        <dbReference type="ARBA" id="ARBA00023012"/>
    </source>
</evidence>
<keyword evidence="6" id="KW-1185">Reference proteome</keyword>
<keyword evidence="2" id="KW-0902">Two-component regulatory system</keyword>
<dbReference type="Proteomes" id="UP001144297">
    <property type="component" value="Unassembled WGS sequence"/>
</dbReference>
<evidence type="ECO:0000256" key="1">
    <source>
        <dbReference type="ARBA" id="ARBA00022553"/>
    </source>
</evidence>
<dbReference type="PANTHER" id="PTHR44591:SF14">
    <property type="entry name" value="PROTEIN PILG"/>
    <property type="match status" value="1"/>
</dbReference>
<proteinExistence type="predicted"/>
<organism evidence="5 6">
    <name type="scientific">Thermodesulfovibrio yellowstonii</name>
    <dbReference type="NCBI Taxonomy" id="28262"/>
    <lineage>
        <taxon>Bacteria</taxon>
        <taxon>Pseudomonadati</taxon>
        <taxon>Nitrospirota</taxon>
        <taxon>Thermodesulfovibrionia</taxon>
        <taxon>Thermodesulfovibrionales</taxon>
        <taxon>Thermodesulfovibrionaceae</taxon>
        <taxon>Thermodesulfovibrio</taxon>
    </lineage>
</organism>
<evidence type="ECO:0000313" key="6">
    <source>
        <dbReference type="Proteomes" id="UP001144297"/>
    </source>
</evidence>
<protein>
    <submittedName>
        <fullName evidence="5">Response regulator</fullName>
    </submittedName>
</protein>
<dbReference type="SMART" id="SM00448">
    <property type="entry name" value="REC"/>
    <property type="match status" value="1"/>
</dbReference>
<dbReference type="SUPFAM" id="SSF52172">
    <property type="entry name" value="CheY-like"/>
    <property type="match status" value="1"/>
</dbReference>
<reference evidence="5" key="1">
    <citation type="submission" date="2022-12" db="EMBL/GenBank/DDBJ databases">
        <title>Reference genome sequencing for broad-spectrum identification of bacterial and archaeal isolates by mass spectrometry.</title>
        <authorList>
            <person name="Sekiguchi Y."/>
            <person name="Tourlousse D.M."/>
        </authorList>
    </citation>
    <scope>NUCLEOTIDE SEQUENCE</scope>
    <source>
        <strain evidence="5">TSL-P1</strain>
    </source>
</reference>
<evidence type="ECO:0000256" key="3">
    <source>
        <dbReference type="PROSITE-ProRule" id="PRU00169"/>
    </source>
</evidence>
<dbReference type="Gene3D" id="3.40.50.2300">
    <property type="match status" value="1"/>
</dbReference>
<feature type="modified residue" description="4-aspartylphosphate" evidence="3">
    <location>
        <position position="52"/>
    </location>
</feature>
<dbReference type="GO" id="GO:0000160">
    <property type="term" value="P:phosphorelay signal transduction system"/>
    <property type="evidence" value="ECO:0007669"/>
    <property type="project" value="UniProtKB-KW"/>
</dbReference>
<accession>A0A9W6LKH2</accession>
<comment type="caution">
    <text evidence="5">The sequence shown here is derived from an EMBL/GenBank/DDBJ whole genome shotgun (WGS) entry which is preliminary data.</text>
</comment>
<dbReference type="Pfam" id="PF00072">
    <property type="entry name" value="Response_reg"/>
    <property type="match status" value="1"/>
</dbReference>
<dbReference type="InterPro" id="IPR001789">
    <property type="entry name" value="Sig_transdc_resp-reg_receiver"/>
</dbReference>
<sequence length="121" mass="13944">MYKVLVAEDSTVDAKYIESILKEGEYNIIFAKDGEETENLLKNENFDLIILDVVMPKKNGFQICREIKKNDKTKNIPVILVTSKKEEADKFWGKMQGADEYITKPFEPIDLLVAIKKCLKK</sequence>